<dbReference type="AlphaFoldDB" id="A0A835W8M5"/>
<reference evidence="2" key="1">
    <citation type="journal article" date="2020" name="bioRxiv">
        <title>Comparative genomics of Chlamydomonas.</title>
        <authorList>
            <person name="Craig R.J."/>
            <person name="Hasan A.R."/>
            <person name="Ness R.W."/>
            <person name="Keightley P.D."/>
        </authorList>
    </citation>
    <scope>NUCLEOTIDE SEQUENCE</scope>
    <source>
        <strain evidence="2">SAG 7.73</strain>
    </source>
</reference>
<evidence type="ECO:0000313" key="2">
    <source>
        <dbReference type="EMBL" id="KAG2441718.1"/>
    </source>
</evidence>
<comment type="caution">
    <text evidence="2">The sequence shown here is derived from an EMBL/GenBank/DDBJ whole genome shotgun (WGS) entry which is preliminary data.</text>
</comment>
<feature type="compositionally biased region" description="Low complexity" evidence="1">
    <location>
        <begin position="103"/>
        <end position="132"/>
    </location>
</feature>
<protein>
    <submittedName>
        <fullName evidence="2">Uncharacterized protein</fullName>
    </submittedName>
</protein>
<feature type="compositionally biased region" description="Low complexity" evidence="1">
    <location>
        <begin position="269"/>
        <end position="279"/>
    </location>
</feature>
<feature type="region of interest" description="Disordered" evidence="1">
    <location>
        <begin position="264"/>
        <end position="342"/>
    </location>
</feature>
<feature type="region of interest" description="Disordered" evidence="1">
    <location>
        <begin position="170"/>
        <end position="198"/>
    </location>
</feature>
<evidence type="ECO:0000313" key="3">
    <source>
        <dbReference type="Proteomes" id="UP000650467"/>
    </source>
</evidence>
<feature type="compositionally biased region" description="Basic and acidic residues" evidence="1">
    <location>
        <begin position="586"/>
        <end position="601"/>
    </location>
</feature>
<evidence type="ECO:0000256" key="1">
    <source>
        <dbReference type="SAM" id="MobiDB-lite"/>
    </source>
</evidence>
<feature type="compositionally biased region" description="Gly residues" evidence="1">
    <location>
        <begin position="180"/>
        <end position="193"/>
    </location>
</feature>
<feature type="region of interest" description="Disordered" evidence="1">
    <location>
        <begin position="586"/>
        <end position="624"/>
    </location>
</feature>
<sequence length="642" mass="63088">MPVDKTVFLNVAALRRDALAQSPAALQQTFEAKSWRARNEQLDPAVGLEAVKEDPEEEGWCDGDSAQGGGTDRMYSSALPNLSSDGEHQQEHQQRQHSKDQQHVSATAPAASRSPIPAAAAPATESGAAASPRGGCHLVPLLSAEDVQLAMHALQSAAWIQDYVWNSTDPTTSGASTRTSGGGGSGGGGGGGSHSRRDALATAAAPVYREALAAASSIQHPALHSLVNQAVAYYVDPALGEPEDVLRIILELLTACGGAPAAIAPPPSARAAPGRNSFSGGRGGSRDRQGPAAAAAGAGAAAGVAGSRSDSGVSRLSIATAPSRRSLGDARRTSSSCRASPLPAEAAPRSCAALGARVSDLKRGACTAGSEGRVTAPAGPAVSAAGGGLRAFGLRQVAERFLFRSDGSSTSSTSSEAALSVGSSLGSLGLCTNGSMATGGGGGGDAAMQPGLHSCGSGTPHSAGEGAPPGPSSGNDSVQAYLVMTDASYTGSGPTSLAGASATAPAAVAAAAVSTLVGSPPAAAAAAPGGSADGSGHSRRTASFHGSERIAIPSGGSGGGNSGACASGGTARALRALSLHGLRDVFRSHHSSPAREPREHSSTGGGMSSSSVMSDGGGGKGHHHHHIKGLLGFFKKAGATAH</sequence>
<gene>
    <name evidence="2" type="ORF">HXX76_003333</name>
</gene>
<feature type="compositionally biased region" description="Basic and acidic residues" evidence="1">
    <location>
        <begin position="85"/>
        <end position="102"/>
    </location>
</feature>
<name>A0A835W8M5_CHLIN</name>
<organism evidence="2 3">
    <name type="scientific">Chlamydomonas incerta</name>
    <dbReference type="NCBI Taxonomy" id="51695"/>
    <lineage>
        <taxon>Eukaryota</taxon>
        <taxon>Viridiplantae</taxon>
        <taxon>Chlorophyta</taxon>
        <taxon>core chlorophytes</taxon>
        <taxon>Chlorophyceae</taxon>
        <taxon>CS clade</taxon>
        <taxon>Chlamydomonadales</taxon>
        <taxon>Chlamydomonadaceae</taxon>
        <taxon>Chlamydomonas</taxon>
    </lineage>
</organism>
<accession>A0A835W8M5</accession>
<feature type="compositionally biased region" description="Low complexity" evidence="1">
    <location>
        <begin position="290"/>
        <end position="306"/>
    </location>
</feature>
<feature type="compositionally biased region" description="Low complexity" evidence="1">
    <location>
        <begin position="521"/>
        <end position="530"/>
    </location>
</feature>
<dbReference type="OrthoDB" id="551323at2759"/>
<feature type="region of interest" description="Disordered" evidence="1">
    <location>
        <begin position="442"/>
        <end position="477"/>
    </location>
</feature>
<keyword evidence="3" id="KW-1185">Reference proteome</keyword>
<feature type="region of interest" description="Disordered" evidence="1">
    <location>
        <begin position="521"/>
        <end position="567"/>
    </location>
</feature>
<dbReference type="Proteomes" id="UP000650467">
    <property type="component" value="Unassembled WGS sequence"/>
</dbReference>
<proteinExistence type="predicted"/>
<dbReference type="EMBL" id="JAEHOC010000005">
    <property type="protein sequence ID" value="KAG2441718.1"/>
    <property type="molecule type" value="Genomic_DNA"/>
</dbReference>
<feature type="region of interest" description="Disordered" evidence="1">
    <location>
        <begin position="50"/>
        <end position="132"/>
    </location>
</feature>